<sequence length="303" mass="33465">MSRRTDNSRTVGGPPSRSDRRGPIDLGWYIQSLEEIQSTTHGENMPVVDSFIENGQTGMTVTANAPAGDLFLYTETYMDTAPAPSTFRSTSPTSDLFFPMNEPDRRLPMATNSFPEGRQITSSHFPTAEIGRSDGTTNTLHTPSFQPPAGTNLSRFTSLQSLQQALPISTSASYPSVIMSRQEGRAPPTATNSSLEGHLITFHFSPEETGRNDDITLTLHTPPFLSTPSTNESEWINYFNIGGVRTRDGRNVIGLDEAVDTQVEPTDAGHRERVMSRIWDTLMEEFQVRSGTTSADRETLRWG</sequence>
<proteinExistence type="predicted"/>
<organism evidence="2 3">
    <name type="scientific">Cryptococcus neoformans Tu259-1</name>
    <dbReference type="NCBI Taxonomy" id="1230072"/>
    <lineage>
        <taxon>Eukaryota</taxon>
        <taxon>Fungi</taxon>
        <taxon>Dikarya</taxon>
        <taxon>Basidiomycota</taxon>
        <taxon>Agaricomycotina</taxon>
        <taxon>Tremellomycetes</taxon>
        <taxon>Tremellales</taxon>
        <taxon>Cryptococcaceae</taxon>
        <taxon>Cryptococcus</taxon>
        <taxon>Cryptococcus neoformans species complex</taxon>
    </lineage>
</organism>
<gene>
    <name evidence="2" type="ORF">C361_06415</name>
</gene>
<dbReference type="AlphaFoldDB" id="A0A854Q5K2"/>
<accession>A0A854Q5K2</accession>
<feature type="region of interest" description="Disordered" evidence="1">
    <location>
        <begin position="1"/>
        <end position="24"/>
    </location>
</feature>
<evidence type="ECO:0000313" key="3">
    <source>
        <dbReference type="Proteomes" id="UP000199727"/>
    </source>
</evidence>
<comment type="caution">
    <text evidence="2">The sequence shown here is derived from an EMBL/GenBank/DDBJ whole genome shotgun (WGS) entry which is preliminary data.</text>
</comment>
<dbReference type="OrthoDB" id="10392334at2759"/>
<reference evidence="2 3" key="1">
    <citation type="submission" date="2017-06" db="EMBL/GenBank/DDBJ databases">
        <title>Global population genomics of the pathogenic fungus Cryptococcus neoformans var. grubii.</title>
        <authorList>
            <person name="Cuomo C."/>
            <person name="Litvintseva A."/>
            <person name="Chen Y."/>
            <person name="Young S."/>
            <person name="Zeng Q."/>
            <person name="Chapman S."/>
            <person name="Gujja S."/>
            <person name="Saif S."/>
            <person name="Birren B."/>
        </authorList>
    </citation>
    <scope>NUCLEOTIDE SEQUENCE [LARGE SCALE GENOMIC DNA]</scope>
    <source>
        <strain evidence="2 3">Tu259-1</strain>
    </source>
</reference>
<evidence type="ECO:0000256" key="1">
    <source>
        <dbReference type="SAM" id="MobiDB-lite"/>
    </source>
</evidence>
<name>A0A854Q5K2_CRYNE</name>
<dbReference type="Proteomes" id="UP000199727">
    <property type="component" value="Unassembled WGS sequence"/>
</dbReference>
<dbReference type="EMBL" id="AMKT01000094">
    <property type="protein sequence ID" value="OXG11847.1"/>
    <property type="molecule type" value="Genomic_DNA"/>
</dbReference>
<evidence type="ECO:0000313" key="2">
    <source>
        <dbReference type="EMBL" id="OXG11847.1"/>
    </source>
</evidence>
<protein>
    <submittedName>
        <fullName evidence="2">Uncharacterized protein</fullName>
    </submittedName>
</protein>